<dbReference type="InterPro" id="IPR038109">
    <property type="entry name" value="DNA_bind_recomb_sf"/>
</dbReference>
<dbReference type="InterPro" id="IPR050639">
    <property type="entry name" value="SSR_resolvase"/>
</dbReference>
<dbReference type="PANTHER" id="PTHR30461">
    <property type="entry name" value="DNA-INVERTASE FROM LAMBDOID PROPHAGE"/>
    <property type="match status" value="1"/>
</dbReference>
<evidence type="ECO:0000256" key="1">
    <source>
        <dbReference type="ARBA" id="ARBA00023125"/>
    </source>
</evidence>
<dbReference type="GO" id="GO:0003677">
    <property type="term" value="F:DNA binding"/>
    <property type="evidence" value="ECO:0007669"/>
    <property type="project" value="UniProtKB-KW"/>
</dbReference>
<feature type="non-terminal residue" evidence="4">
    <location>
        <position position="104"/>
    </location>
</feature>
<reference evidence="4" key="2">
    <citation type="journal article" date="2014" name="ISME J.">
        <title>Microbial stratification in low pH oxic and suboxic macroscopic growths along an acid mine drainage.</title>
        <authorList>
            <person name="Mendez-Garcia C."/>
            <person name="Mesa V."/>
            <person name="Sprenger R.R."/>
            <person name="Richter M."/>
            <person name="Diez M.S."/>
            <person name="Solano J."/>
            <person name="Bargiela R."/>
            <person name="Golyshina O.V."/>
            <person name="Manteca A."/>
            <person name="Ramos J.L."/>
            <person name="Gallego J.R."/>
            <person name="Llorente I."/>
            <person name="Martins Dos Santos V.A."/>
            <person name="Jensen O.N."/>
            <person name="Pelaez A.I."/>
            <person name="Sanchez J."/>
            <person name="Ferrer M."/>
        </authorList>
    </citation>
    <scope>NUCLEOTIDE SEQUENCE</scope>
</reference>
<evidence type="ECO:0000313" key="4">
    <source>
        <dbReference type="EMBL" id="EQD80045.1"/>
    </source>
</evidence>
<protein>
    <submittedName>
        <fullName evidence="4">Resolvase domain-containing protein</fullName>
    </submittedName>
</protein>
<gene>
    <name evidence="4" type="ORF">B1A_01301</name>
</gene>
<dbReference type="GO" id="GO:0000150">
    <property type="term" value="F:DNA strand exchange activity"/>
    <property type="evidence" value="ECO:0007669"/>
    <property type="project" value="TreeGrafter"/>
</dbReference>
<evidence type="ECO:0000256" key="2">
    <source>
        <dbReference type="ARBA" id="ARBA00023172"/>
    </source>
</evidence>
<feature type="domain" description="Recombinase zinc beta ribbon" evidence="3">
    <location>
        <begin position="46"/>
        <end position="103"/>
    </location>
</feature>
<organism evidence="4">
    <name type="scientific">mine drainage metagenome</name>
    <dbReference type="NCBI Taxonomy" id="410659"/>
    <lineage>
        <taxon>unclassified sequences</taxon>
        <taxon>metagenomes</taxon>
        <taxon>ecological metagenomes</taxon>
    </lineage>
</organism>
<keyword evidence="2" id="KW-0233">DNA recombination</keyword>
<dbReference type="Gene3D" id="3.90.1750.20">
    <property type="entry name" value="Putative Large Serine Recombinase, Chain B, Domain 2"/>
    <property type="match status" value="1"/>
</dbReference>
<evidence type="ECO:0000259" key="3">
    <source>
        <dbReference type="Pfam" id="PF13408"/>
    </source>
</evidence>
<dbReference type="AlphaFoldDB" id="T1DDD1"/>
<comment type="caution">
    <text evidence="4">The sequence shown here is derived from an EMBL/GenBank/DDBJ whole genome shotgun (WGS) entry which is preliminary data.</text>
</comment>
<dbReference type="InterPro" id="IPR025827">
    <property type="entry name" value="Zn_ribbon_recom_dom"/>
</dbReference>
<sequence>MSFRDVRHQPDDALIDPALFDKAQALLAERGEGYDRRFTDKHPEYLLTGLITCGRCQRNYVGAAARGKGHRYRYYTCWTRQRYGKDACTGERIRADVLEQAVFA</sequence>
<name>T1DDD1_9ZZZZ</name>
<accession>T1DDD1</accession>
<dbReference type="Pfam" id="PF13408">
    <property type="entry name" value="Zn_ribbon_recom"/>
    <property type="match status" value="1"/>
</dbReference>
<keyword evidence="1" id="KW-0238">DNA-binding</keyword>
<dbReference type="EMBL" id="AUZX01000991">
    <property type="protein sequence ID" value="EQD80045.1"/>
    <property type="molecule type" value="Genomic_DNA"/>
</dbReference>
<proteinExistence type="predicted"/>
<dbReference type="PANTHER" id="PTHR30461:SF2">
    <property type="entry name" value="SERINE RECOMBINASE PINE-RELATED"/>
    <property type="match status" value="1"/>
</dbReference>
<reference evidence="4" key="1">
    <citation type="submission" date="2013-08" db="EMBL/GenBank/DDBJ databases">
        <authorList>
            <person name="Mendez C."/>
            <person name="Richter M."/>
            <person name="Ferrer M."/>
            <person name="Sanchez J."/>
        </authorList>
    </citation>
    <scope>NUCLEOTIDE SEQUENCE</scope>
</reference>